<dbReference type="Proteomes" id="UP001156882">
    <property type="component" value="Unassembled WGS sequence"/>
</dbReference>
<gene>
    <name evidence="2" type="ORF">GCM10007874_39930</name>
</gene>
<proteinExistence type="predicted"/>
<sequence>MTQDKPGGKGNFADDPKRAAEAGKKGGEKSHGGQHQQSSDKGGAQQGSGNFADDPERAPEAGKKGGQR</sequence>
<feature type="compositionally biased region" description="Basic and acidic residues" evidence="1">
    <location>
        <begin position="54"/>
        <end position="68"/>
    </location>
</feature>
<dbReference type="EMBL" id="BSPC01000038">
    <property type="protein sequence ID" value="GLS20976.1"/>
    <property type="molecule type" value="Genomic_DNA"/>
</dbReference>
<evidence type="ECO:0000256" key="1">
    <source>
        <dbReference type="SAM" id="MobiDB-lite"/>
    </source>
</evidence>
<evidence type="ECO:0000313" key="3">
    <source>
        <dbReference type="Proteomes" id="UP001156882"/>
    </source>
</evidence>
<evidence type="ECO:0008006" key="4">
    <source>
        <dbReference type="Google" id="ProtNLM"/>
    </source>
</evidence>
<keyword evidence="3" id="KW-1185">Reference proteome</keyword>
<protein>
    <recommendedName>
        <fullName evidence="4">Stress-induced protein</fullName>
    </recommendedName>
</protein>
<dbReference type="RefSeq" id="WP_284314049.1">
    <property type="nucleotide sequence ID" value="NZ_BSPC01000038.1"/>
</dbReference>
<dbReference type="Pfam" id="PF10685">
    <property type="entry name" value="KGG"/>
    <property type="match status" value="2"/>
</dbReference>
<comment type="caution">
    <text evidence="2">The sequence shown here is derived from an EMBL/GenBank/DDBJ whole genome shotgun (WGS) entry which is preliminary data.</text>
</comment>
<feature type="compositionally biased region" description="Basic and acidic residues" evidence="1">
    <location>
        <begin position="12"/>
        <end position="31"/>
    </location>
</feature>
<organism evidence="2 3">
    <name type="scientific">Labrys miyagiensis</name>
    <dbReference type="NCBI Taxonomy" id="346912"/>
    <lineage>
        <taxon>Bacteria</taxon>
        <taxon>Pseudomonadati</taxon>
        <taxon>Pseudomonadota</taxon>
        <taxon>Alphaproteobacteria</taxon>
        <taxon>Hyphomicrobiales</taxon>
        <taxon>Xanthobacteraceae</taxon>
        <taxon>Labrys</taxon>
    </lineage>
</organism>
<feature type="region of interest" description="Disordered" evidence="1">
    <location>
        <begin position="1"/>
        <end position="68"/>
    </location>
</feature>
<reference evidence="3" key="1">
    <citation type="journal article" date="2019" name="Int. J. Syst. Evol. Microbiol.">
        <title>The Global Catalogue of Microorganisms (GCM) 10K type strain sequencing project: providing services to taxonomists for standard genome sequencing and annotation.</title>
        <authorList>
            <consortium name="The Broad Institute Genomics Platform"/>
            <consortium name="The Broad Institute Genome Sequencing Center for Infectious Disease"/>
            <person name="Wu L."/>
            <person name="Ma J."/>
        </authorList>
    </citation>
    <scope>NUCLEOTIDE SEQUENCE [LARGE SCALE GENOMIC DNA]</scope>
    <source>
        <strain evidence="3">NBRC 101365</strain>
    </source>
</reference>
<dbReference type="InterPro" id="IPR019626">
    <property type="entry name" value="Stress-induced_KGG_rpt"/>
</dbReference>
<accession>A0ABQ6CS08</accession>
<evidence type="ECO:0000313" key="2">
    <source>
        <dbReference type="EMBL" id="GLS20976.1"/>
    </source>
</evidence>
<name>A0ABQ6CS08_9HYPH</name>